<dbReference type="RefSeq" id="WP_322809013.1">
    <property type="nucleotide sequence ID" value="NZ_JAVBVO010000003.1"/>
</dbReference>
<keyword evidence="6 11" id="KW-0418">Kinase</keyword>
<keyword evidence="7" id="KW-0902">Two-component regulatory system</keyword>
<dbReference type="Gene3D" id="3.30.565.10">
    <property type="entry name" value="Histidine kinase-like ATPase, C-terminal domain"/>
    <property type="match status" value="1"/>
</dbReference>
<dbReference type="InterPro" id="IPR003661">
    <property type="entry name" value="HisK_dim/P_dom"/>
</dbReference>
<dbReference type="CDD" id="cd00075">
    <property type="entry name" value="HATPase"/>
    <property type="match status" value="1"/>
</dbReference>
<dbReference type="GO" id="GO:0005886">
    <property type="term" value="C:plasma membrane"/>
    <property type="evidence" value="ECO:0007669"/>
    <property type="project" value="TreeGrafter"/>
</dbReference>
<evidence type="ECO:0000256" key="1">
    <source>
        <dbReference type="ARBA" id="ARBA00000085"/>
    </source>
</evidence>
<dbReference type="InterPro" id="IPR004358">
    <property type="entry name" value="Sig_transdc_His_kin-like_C"/>
</dbReference>
<evidence type="ECO:0000256" key="6">
    <source>
        <dbReference type="ARBA" id="ARBA00022777"/>
    </source>
</evidence>
<dbReference type="PANTHER" id="PTHR45453">
    <property type="entry name" value="PHOSPHATE REGULON SENSOR PROTEIN PHOR"/>
    <property type="match status" value="1"/>
</dbReference>
<dbReference type="GO" id="GO:0004721">
    <property type="term" value="F:phosphoprotein phosphatase activity"/>
    <property type="evidence" value="ECO:0007669"/>
    <property type="project" value="TreeGrafter"/>
</dbReference>
<dbReference type="InterPro" id="IPR003594">
    <property type="entry name" value="HATPase_dom"/>
</dbReference>
<dbReference type="EC" id="2.7.13.3" evidence="3"/>
<dbReference type="CDD" id="cd00082">
    <property type="entry name" value="HisKA"/>
    <property type="match status" value="1"/>
</dbReference>
<dbReference type="PANTHER" id="PTHR45453:SF1">
    <property type="entry name" value="PHOSPHATE REGULON SENSOR PROTEIN PHOR"/>
    <property type="match status" value="1"/>
</dbReference>
<dbReference type="FunFam" id="3.30.565.10:FF:000006">
    <property type="entry name" value="Sensor histidine kinase WalK"/>
    <property type="match status" value="1"/>
</dbReference>
<dbReference type="Pfam" id="PF00512">
    <property type="entry name" value="HisKA"/>
    <property type="match status" value="1"/>
</dbReference>
<dbReference type="SUPFAM" id="SSF47384">
    <property type="entry name" value="Homodimeric domain of signal transducing histidine kinase"/>
    <property type="match status" value="1"/>
</dbReference>
<dbReference type="GO" id="GO:0016036">
    <property type="term" value="P:cellular response to phosphate starvation"/>
    <property type="evidence" value="ECO:0007669"/>
    <property type="project" value="TreeGrafter"/>
</dbReference>
<feature type="transmembrane region" description="Helical" evidence="9">
    <location>
        <begin position="12"/>
        <end position="34"/>
    </location>
</feature>
<keyword evidence="9" id="KW-1133">Transmembrane helix</keyword>
<dbReference type="Pfam" id="PF02518">
    <property type="entry name" value="HATPase_c"/>
    <property type="match status" value="1"/>
</dbReference>
<gene>
    <name evidence="11" type="ORF">RAK27_10180</name>
</gene>
<dbReference type="InterPro" id="IPR036097">
    <property type="entry name" value="HisK_dim/P_sf"/>
</dbReference>
<dbReference type="EMBL" id="JAVBVO010000003">
    <property type="protein sequence ID" value="MDZ5759024.1"/>
    <property type="molecule type" value="Genomic_DNA"/>
</dbReference>
<proteinExistence type="predicted"/>
<evidence type="ECO:0000256" key="3">
    <source>
        <dbReference type="ARBA" id="ARBA00012438"/>
    </source>
</evidence>
<keyword evidence="8 9" id="KW-0472">Membrane</keyword>
<comment type="subcellular location">
    <subcellularLocation>
        <location evidence="2">Membrane</location>
    </subcellularLocation>
</comment>
<evidence type="ECO:0000256" key="2">
    <source>
        <dbReference type="ARBA" id="ARBA00004370"/>
    </source>
</evidence>
<name>A0AAW9JUT4_CARML</name>
<comment type="catalytic activity">
    <reaction evidence="1">
        <text>ATP + protein L-histidine = ADP + protein N-phospho-L-histidine.</text>
        <dbReference type="EC" id="2.7.13.3"/>
    </reaction>
</comment>
<evidence type="ECO:0000256" key="9">
    <source>
        <dbReference type="SAM" id="Phobius"/>
    </source>
</evidence>
<dbReference type="InterPro" id="IPR036890">
    <property type="entry name" value="HATPase_C_sf"/>
</dbReference>
<evidence type="ECO:0000256" key="8">
    <source>
        <dbReference type="ARBA" id="ARBA00023136"/>
    </source>
</evidence>
<evidence type="ECO:0000256" key="4">
    <source>
        <dbReference type="ARBA" id="ARBA00022553"/>
    </source>
</evidence>
<evidence type="ECO:0000313" key="12">
    <source>
        <dbReference type="Proteomes" id="UP001290462"/>
    </source>
</evidence>
<dbReference type="Proteomes" id="UP001290462">
    <property type="component" value="Unassembled WGS sequence"/>
</dbReference>
<evidence type="ECO:0000313" key="11">
    <source>
        <dbReference type="EMBL" id="MDZ5759024.1"/>
    </source>
</evidence>
<accession>A0AAW9JUT4</accession>
<dbReference type="PROSITE" id="PS50109">
    <property type="entry name" value="HIS_KIN"/>
    <property type="match status" value="1"/>
</dbReference>
<organism evidence="11 12">
    <name type="scientific">Carnobacterium maltaromaticum</name>
    <name type="common">Carnobacterium piscicola</name>
    <dbReference type="NCBI Taxonomy" id="2751"/>
    <lineage>
        <taxon>Bacteria</taxon>
        <taxon>Bacillati</taxon>
        <taxon>Bacillota</taxon>
        <taxon>Bacilli</taxon>
        <taxon>Lactobacillales</taxon>
        <taxon>Carnobacteriaceae</taxon>
        <taxon>Carnobacterium</taxon>
    </lineage>
</organism>
<evidence type="ECO:0000259" key="10">
    <source>
        <dbReference type="PROSITE" id="PS50109"/>
    </source>
</evidence>
<dbReference type="InterPro" id="IPR050351">
    <property type="entry name" value="BphY/WalK/GraS-like"/>
</dbReference>
<feature type="domain" description="Histidine kinase" evidence="10">
    <location>
        <begin position="215"/>
        <end position="431"/>
    </location>
</feature>
<evidence type="ECO:0000256" key="7">
    <source>
        <dbReference type="ARBA" id="ARBA00023012"/>
    </source>
</evidence>
<dbReference type="InterPro" id="IPR005467">
    <property type="entry name" value="His_kinase_dom"/>
</dbReference>
<dbReference type="Gene3D" id="1.10.287.130">
    <property type="match status" value="1"/>
</dbReference>
<dbReference type="GO" id="GO:0000155">
    <property type="term" value="F:phosphorelay sensor kinase activity"/>
    <property type="evidence" value="ECO:0007669"/>
    <property type="project" value="InterPro"/>
</dbReference>
<sequence>MKNKIEKKQQRRFFIYNMVAFALIFIAFGFIIFFQVQTSLYSRVDEDLLKQAELRGSFEPNGAFSGAPPGELSRLPDKDVTLKGQGRFVPIEWDSEGNILNKEAIGTQLYDELSTGFKLATSKLETVHSVTLDSGSSFRYVVYKAPSSNSSDVTYLQFISRVDAEKQLAENFGRILIICSIGSWILSIFASYYLSQKAMSPVLASWRKQTEFVANASHELRTPLTIIQNKLELLLTKPNDRIIDQMEPIALSLSEIRHLSKMTSDLLLLSRADSNATVLTEEMVDLNRFVTEVIAPYKEIAESKEMTIWTQLDSNRVSKIDPVRIQQLLVILLDNSLKYSQAGDSIGITTEVKDNYWIVEVCDTGQGIPEENREKVFERFYREEKSRNRETGGTGLGLAIAKWIVDLHKGKIEILDNLPKGTIFRVKIPIK</sequence>
<keyword evidence="5" id="KW-0808">Transferase</keyword>
<reference evidence="11" key="1">
    <citation type="submission" date="2023-08" db="EMBL/GenBank/DDBJ databases">
        <title>Genomic characterization of piscicolin 126 produced by Carnobacterium maltaromaticum CM22 strain isolated from salmon (Salmo salar).</title>
        <authorList>
            <person name="Gonzalez-Gragera E."/>
            <person name="Garcia-Lopez J.D."/>
            <person name="Teso-Perez C."/>
            <person name="Gimenez-Hernandez I."/>
            <person name="Peralta-Sanchez J.M."/>
            <person name="Valdivia E."/>
            <person name="Montalban-Lopez M."/>
            <person name="Martin-Platero A.M."/>
            <person name="Banos A."/>
            <person name="Martinez-Bueno M."/>
        </authorList>
    </citation>
    <scope>NUCLEOTIDE SEQUENCE</scope>
    <source>
        <strain evidence="11">CM22</strain>
    </source>
</reference>
<dbReference type="SMART" id="SM00388">
    <property type="entry name" value="HisKA"/>
    <property type="match status" value="1"/>
</dbReference>
<evidence type="ECO:0000256" key="5">
    <source>
        <dbReference type="ARBA" id="ARBA00022679"/>
    </source>
</evidence>
<dbReference type="FunFam" id="1.10.287.130:FF:000001">
    <property type="entry name" value="Two-component sensor histidine kinase"/>
    <property type="match status" value="1"/>
</dbReference>
<dbReference type="PRINTS" id="PR00344">
    <property type="entry name" value="BCTRLSENSOR"/>
</dbReference>
<dbReference type="SUPFAM" id="SSF55874">
    <property type="entry name" value="ATPase domain of HSP90 chaperone/DNA topoisomerase II/histidine kinase"/>
    <property type="match status" value="1"/>
</dbReference>
<dbReference type="AlphaFoldDB" id="A0AAW9JUT4"/>
<comment type="caution">
    <text evidence="11">The sequence shown here is derived from an EMBL/GenBank/DDBJ whole genome shotgun (WGS) entry which is preliminary data.</text>
</comment>
<dbReference type="SMART" id="SM00387">
    <property type="entry name" value="HATPase_c"/>
    <property type="match status" value="1"/>
</dbReference>
<keyword evidence="9" id="KW-0812">Transmembrane</keyword>
<protein>
    <recommendedName>
        <fullName evidence="3">histidine kinase</fullName>
        <ecNumber evidence="3">2.7.13.3</ecNumber>
    </recommendedName>
</protein>
<keyword evidence="4" id="KW-0597">Phosphoprotein</keyword>